<evidence type="ECO:0000313" key="13">
    <source>
        <dbReference type="EMBL" id="MCY6958047.1"/>
    </source>
</evidence>
<feature type="short sequence motif" description="Q motif" evidence="8">
    <location>
        <begin position="4"/>
        <end position="32"/>
    </location>
</feature>
<dbReference type="InterPro" id="IPR011545">
    <property type="entry name" value="DEAD/DEAH_box_helicase_dom"/>
</dbReference>
<evidence type="ECO:0000259" key="12">
    <source>
        <dbReference type="PROSITE" id="PS51195"/>
    </source>
</evidence>
<organism evidence="13 14">
    <name type="scientific">Clostridium brassicae</name>
    <dbReference type="NCBI Taxonomy" id="2999072"/>
    <lineage>
        <taxon>Bacteria</taxon>
        <taxon>Bacillati</taxon>
        <taxon>Bacillota</taxon>
        <taxon>Clostridia</taxon>
        <taxon>Eubacteriales</taxon>
        <taxon>Clostridiaceae</taxon>
        <taxon>Clostridium</taxon>
    </lineage>
</organism>
<dbReference type="PROSITE" id="PS00039">
    <property type="entry name" value="DEAD_ATP_HELICASE"/>
    <property type="match status" value="1"/>
</dbReference>
<comment type="similarity">
    <text evidence="9">Belongs to the DEAD box helicase family.</text>
</comment>
<dbReference type="EC" id="3.6.4.13" evidence="1"/>
<dbReference type="Pfam" id="PF25399">
    <property type="entry name" value="DeaD_dimer"/>
    <property type="match status" value="1"/>
</dbReference>
<dbReference type="InterPro" id="IPR012677">
    <property type="entry name" value="Nucleotide-bd_a/b_plait_sf"/>
</dbReference>
<reference evidence="13" key="1">
    <citation type="submission" date="2022-12" db="EMBL/GenBank/DDBJ databases">
        <title>Clostridium sp. nov., isolated from industrial wastewater.</title>
        <authorList>
            <person name="Jiayan W."/>
        </authorList>
    </citation>
    <scope>NUCLEOTIDE SEQUENCE</scope>
    <source>
        <strain evidence="13">ZC22-4</strain>
    </source>
</reference>
<evidence type="ECO:0000256" key="5">
    <source>
        <dbReference type="ARBA" id="ARBA00022806"/>
    </source>
</evidence>
<feature type="domain" description="DEAD-box RNA helicase Q" evidence="12">
    <location>
        <begin position="4"/>
        <end position="32"/>
    </location>
</feature>
<evidence type="ECO:0000256" key="4">
    <source>
        <dbReference type="ARBA" id="ARBA00022801"/>
    </source>
</evidence>
<evidence type="ECO:0000259" key="11">
    <source>
        <dbReference type="PROSITE" id="PS51194"/>
    </source>
</evidence>
<dbReference type="PROSITE" id="PS51192">
    <property type="entry name" value="HELICASE_ATP_BIND_1"/>
    <property type="match status" value="1"/>
</dbReference>
<sequence length="527" mass="59435">MGKIKFEDLPISQEIKKAIGDMGFEEPSPIQEKAIPFILEGKDVTGQAQTGTGKTAAFGIPSLDSIDPKNDKLQALILCPTRELAIQVTEELNKLARYKKGISTLAVYGGQPIDRQIKALKRGVHIVIGTPGRVMDHMRRKTLKFDDVKMVILDEADEMLDMGFREDIETIIEDMPKNKQMILFSATMPKPIIDLSKKYQKNPQMIKITHKQLTLPSIEQKYLEVKEGSKIEVLSRLIDIHNPKLSVIFCNTKKKVDDVVAALQSRGYFADGLHGDMKQIQRDRVMNKFRNGVIEILVATDVAARGIDVDDVEFVFNYDLPQDEEYYVHRIGRTGRAGREGKAYSFISGKEIRKLKDIERYTKSKVKREEIPSLDDVEEVKISAFLEKIKSVIDEGHLGKYIDYIDRLLDEDYVSIDIAAALLKIATGEEKKTEIETHHEFDNTGAESGMVRLFINLGRNHQIREKDIIGAIAGETGIKGKLIGKIDIYDKFSFVEVPKDCASQVISVMKNNTIKGKKINIEPANSR</sequence>
<dbReference type="InterPro" id="IPR057325">
    <property type="entry name" value="DeaD_dimer"/>
</dbReference>
<evidence type="ECO:0000259" key="10">
    <source>
        <dbReference type="PROSITE" id="PS51192"/>
    </source>
</evidence>
<keyword evidence="4 9" id="KW-0378">Hydrolase</keyword>
<evidence type="ECO:0000256" key="9">
    <source>
        <dbReference type="RuleBase" id="RU000492"/>
    </source>
</evidence>
<dbReference type="InterPro" id="IPR014001">
    <property type="entry name" value="Helicase_ATP-bd"/>
</dbReference>
<keyword evidence="6 9" id="KW-0067">ATP-binding</keyword>
<dbReference type="Proteomes" id="UP001144612">
    <property type="component" value="Unassembled WGS sequence"/>
</dbReference>
<dbReference type="CDD" id="cd12252">
    <property type="entry name" value="RRM_DbpA"/>
    <property type="match status" value="1"/>
</dbReference>
<dbReference type="InterPro" id="IPR027417">
    <property type="entry name" value="P-loop_NTPase"/>
</dbReference>
<dbReference type="InterPro" id="IPR000629">
    <property type="entry name" value="RNA-helicase_DEAD-box_CS"/>
</dbReference>
<dbReference type="PROSITE" id="PS51195">
    <property type="entry name" value="Q_MOTIF"/>
    <property type="match status" value="1"/>
</dbReference>
<comment type="caution">
    <text evidence="13">The sequence shown here is derived from an EMBL/GenBank/DDBJ whole genome shotgun (WGS) entry which is preliminary data.</text>
</comment>
<dbReference type="PANTHER" id="PTHR47963:SF8">
    <property type="entry name" value="ATP-DEPENDENT RNA HELICASE DEAD"/>
    <property type="match status" value="1"/>
</dbReference>
<dbReference type="Gene3D" id="3.30.70.330">
    <property type="match status" value="1"/>
</dbReference>
<dbReference type="SUPFAM" id="SSF52540">
    <property type="entry name" value="P-loop containing nucleoside triphosphate hydrolases"/>
    <property type="match status" value="1"/>
</dbReference>
<keyword evidence="2" id="KW-0963">Cytoplasm</keyword>
<evidence type="ECO:0000256" key="8">
    <source>
        <dbReference type="PROSITE-ProRule" id="PRU00552"/>
    </source>
</evidence>
<evidence type="ECO:0000313" key="14">
    <source>
        <dbReference type="Proteomes" id="UP001144612"/>
    </source>
</evidence>
<keyword evidence="3 9" id="KW-0547">Nucleotide-binding</keyword>
<dbReference type="RefSeq" id="WP_268060459.1">
    <property type="nucleotide sequence ID" value="NZ_JAPQFJ010000004.1"/>
</dbReference>
<dbReference type="PANTHER" id="PTHR47963">
    <property type="entry name" value="DEAD-BOX ATP-DEPENDENT RNA HELICASE 47, MITOCHONDRIAL"/>
    <property type="match status" value="1"/>
</dbReference>
<dbReference type="Pfam" id="PF00271">
    <property type="entry name" value="Helicase_C"/>
    <property type="match status" value="1"/>
</dbReference>
<keyword evidence="5 9" id="KW-0347">Helicase</keyword>
<feature type="domain" description="Helicase C-terminal" evidence="11">
    <location>
        <begin position="217"/>
        <end position="378"/>
    </location>
</feature>
<dbReference type="Pfam" id="PF00270">
    <property type="entry name" value="DEAD"/>
    <property type="match status" value="1"/>
</dbReference>
<dbReference type="InterPro" id="IPR005580">
    <property type="entry name" value="DbpA/CsdA_RNA-bd_dom"/>
</dbReference>
<dbReference type="SMART" id="SM00487">
    <property type="entry name" value="DEXDc"/>
    <property type="match status" value="1"/>
</dbReference>
<keyword evidence="14" id="KW-1185">Reference proteome</keyword>
<evidence type="ECO:0000256" key="2">
    <source>
        <dbReference type="ARBA" id="ARBA00022490"/>
    </source>
</evidence>
<dbReference type="PROSITE" id="PS51194">
    <property type="entry name" value="HELICASE_CTER"/>
    <property type="match status" value="1"/>
</dbReference>
<protein>
    <recommendedName>
        <fullName evidence="1">RNA helicase</fullName>
        <ecNumber evidence="1">3.6.4.13</ecNumber>
    </recommendedName>
</protein>
<accession>A0ABT4D6Y1</accession>
<dbReference type="InterPro" id="IPR014014">
    <property type="entry name" value="RNA_helicase_DEAD_Q_motif"/>
</dbReference>
<evidence type="ECO:0000256" key="6">
    <source>
        <dbReference type="ARBA" id="ARBA00022840"/>
    </source>
</evidence>
<evidence type="ECO:0000256" key="3">
    <source>
        <dbReference type="ARBA" id="ARBA00022741"/>
    </source>
</evidence>
<dbReference type="SMART" id="SM00490">
    <property type="entry name" value="HELICc"/>
    <property type="match status" value="1"/>
</dbReference>
<keyword evidence="7" id="KW-0346">Stress response</keyword>
<dbReference type="InterPro" id="IPR044742">
    <property type="entry name" value="DEAD/DEAH_RhlB"/>
</dbReference>
<name>A0ABT4D6Y1_9CLOT</name>
<evidence type="ECO:0000256" key="1">
    <source>
        <dbReference type="ARBA" id="ARBA00012552"/>
    </source>
</evidence>
<dbReference type="Gene3D" id="3.40.50.300">
    <property type="entry name" value="P-loop containing nucleotide triphosphate hydrolases"/>
    <property type="match status" value="2"/>
</dbReference>
<dbReference type="EMBL" id="JAPQFJ010000004">
    <property type="protein sequence ID" value="MCY6958047.1"/>
    <property type="molecule type" value="Genomic_DNA"/>
</dbReference>
<dbReference type="GO" id="GO:0004386">
    <property type="term" value="F:helicase activity"/>
    <property type="evidence" value="ECO:0007669"/>
    <property type="project" value="UniProtKB-KW"/>
</dbReference>
<evidence type="ECO:0000256" key="7">
    <source>
        <dbReference type="ARBA" id="ARBA00023016"/>
    </source>
</evidence>
<gene>
    <name evidence="13" type="ORF">OW729_05430</name>
</gene>
<dbReference type="CDD" id="cd18787">
    <property type="entry name" value="SF2_C_DEAD"/>
    <property type="match status" value="1"/>
</dbReference>
<dbReference type="InterPro" id="IPR050547">
    <property type="entry name" value="DEAD_box_RNA_helicases"/>
</dbReference>
<proteinExistence type="inferred from homology"/>
<dbReference type="CDD" id="cd00268">
    <property type="entry name" value="DEADc"/>
    <property type="match status" value="1"/>
</dbReference>
<dbReference type="Pfam" id="PF03880">
    <property type="entry name" value="DbpA"/>
    <property type="match status" value="1"/>
</dbReference>
<dbReference type="InterPro" id="IPR001650">
    <property type="entry name" value="Helicase_C-like"/>
</dbReference>
<feature type="domain" description="Helicase ATP-binding" evidence="10">
    <location>
        <begin position="35"/>
        <end position="206"/>
    </location>
</feature>